<evidence type="ECO:0000259" key="2">
    <source>
        <dbReference type="Pfam" id="PF16862"/>
    </source>
</evidence>
<proteinExistence type="predicted"/>
<name>L2G3V4_COLFN</name>
<evidence type="ECO:0000256" key="1">
    <source>
        <dbReference type="SAM" id="SignalP"/>
    </source>
</evidence>
<dbReference type="Gene3D" id="2.60.40.1180">
    <property type="entry name" value="Golgi alpha-mannosidase II"/>
    <property type="match status" value="1"/>
</dbReference>
<feature type="domain" description="Beta-glucuronidase C-terminal" evidence="2">
    <location>
        <begin position="400"/>
        <end position="518"/>
    </location>
</feature>
<keyword evidence="3" id="KW-0378">Hydrolase</keyword>
<keyword evidence="1" id="KW-0732">Signal</keyword>
<dbReference type="Pfam" id="PF16862">
    <property type="entry name" value="Glyco_hydro_79C"/>
    <property type="match status" value="1"/>
</dbReference>
<dbReference type="InterPro" id="IPR031728">
    <property type="entry name" value="GlcAase_C"/>
</dbReference>
<dbReference type="HOGENOM" id="CLU_022148_0_0_1"/>
<dbReference type="InterPro" id="IPR013780">
    <property type="entry name" value="Glyco_hydro_b"/>
</dbReference>
<dbReference type="Proteomes" id="UP000011096">
    <property type="component" value="Unassembled WGS sequence"/>
</dbReference>
<dbReference type="GO" id="GO:0016787">
    <property type="term" value="F:hydrolase activity"/>
    <property type="evidence" value="ECO:0007669"/>
    <property type="project" value="UniProtKB-KW"/>
</dbReference>
<dbReference type="AlphaFoldDB" id="L2G3V4"/>
<reference evidence="3" key="1">
    <citation type="submission" date="2012-08" db="EMBL/GenBank/DDBJ databases">
        <title>Genome analysis of Colletotrichum orbiculare and Colletotrichum fructicola.</title>
        <authorList>
            <person name="Gan P.H.P."/>
            <person name="Ikeda K."/>
            <person name="Irieda H."/>
            <person name="Narusaka M."/>
            <person name="O'Connell R.J."/>
            <person name="Narusaka Y."/>
            <person name="Takano Y."/>
            <person name="Kubo Y."/>
            <person name="Shirasu K."/>
        </authorList>
    </citation>
    <scope>NUCLEOTIDE SEQUENCE</scope>
    <source>
        <strain evidence="3">Nara gc5</strain>
    </source>
</reference>
<organism evidence="3">
    <name type="scientific">Colletotrichum fructicola (strain Nara gc5)</name>
    <name type="common">Anthracnose fungus</name>
    <name type="synonym">Colletotrichum gloeosporioides (strain Nara gc5)</name>
    <dbReference type="NCBI Taxonomy" id="1213859"/>
    <lineage>
        <taxon>Eukaryota</taxon>
        <taxon>Fungi</taxon>
        <taxon>Dikarya</taxon>
        <taxon>Ascomycota</taxon>
        <taxon>Pezizomycotina</taxon>
        <taxon>Sordariomycetes</taxon>
        <taxon>Hypocreomycetidae</taxon>
        <taxon>Glomerellales</taxon>
        <taxon>Glomerellaceae</taxon>
        <taxon>Colletotrichum</taxon>
        <taxon>Colletotrichum gloeosporioides species complex</taxon>
    </lineage>
</organism>
<dbReference type="InParanoid" id="L2G3V4"/>
<keyword evidence="5" id="KW-1185">Reference proteome</keyword>
<dbReference type="Gene3D" id="3.20.20.80">
    <property type="entry name" value="Glycosidases"/>
    <property type="match status" value="1"/>
</dbReference>
<dbReference type="InterPro" id="IPR017853">
    <property type="entry name" value="GH"/>
</dbReference>
<feature type="chain" id="PRO_5033701589" evidence="1">
    <location>
        <begin position="19"/>
        <end position="521"/>
    </location>
</feature>
<dbReference type="EMBL" id="ANPB02000008">
    <property type="protein sequence ID" value="KAF4478266.1"/>
    <property type="molecule type" value="Genomic_DNA"/>
</dbReference>
<evidence type="ECO:0000313" key="3">
    <source>
        <dbReference type="EMBL" id="ELA33055.1"/>
    </source>
</evidence>
<dbReference type="PANTHER" id="PTHR36183">
    <property type="entry name" value="BETA-GLUCURONIDASE"/>
    <property type="match status" value="1"/>
</dbReference>
<dbReference type="SUPFAM" id="SSF51445">
    <property type="entry name" value="(Trans)glycosidases"/>
    <property type="match status" value="1"/>
</dbReference>
<sequence length="521" mass="56528">MLSYASIVALGLTSSASGAIWFTAPATIPQGSGTVVSPSFVSYSIELSYLPDYAGNKSVPNTFSENLLEQFRKFSGDDRPTIRVGGSSQDRVGYDPDLEVSRILEGSGDLPARLTIGPTFFESLNTFTDTRFIYGLNMKRSVQNETHYQNMLDTVAAACKALSNNNLLGWSYGNEPNLYGFDNWYPADYTAAWLKGTRDAKKVLEDKCPELADDDKFRWLTPSPSSLSSGHVNIPDIMEAGIDEDGSVYFLGAHSYMGNGREPVNKQAKLMNHTSVEGSINRHVNLMKKLVNYTQPYSISETNSLYGAGRAGVSNTFGAALWALDFSLHAAAKNITRLNFHMGRDYRYSAWQPVQTSKQDIGTKAPYYGNLATAAILGRLGKDKVQVANLPATGNGAESAYGIYHSGKLAKVAILNMAEYNFTASGNAIETELNKSKRSNHSFSINLDSSFNGKTATVRRLIAPGADSITGITWDGYTFNYDVDNGKAVRVSNVTVGEEVAVSDGKATLSIADSSAVVLEF</sequence>
<dbReference type="InterPro" id="IPR052974">
    <property type="entry name" value="GH79_Enzymes"/>
</dbReference>
<gene>
    <name evidence="3" type="ORF">CGGC5_721</name>
    <name evidence="4" type="ORF">CGGC5_v013245</name>
</gene>
<reference evidence="4 5" key="3">
    <citation type="submission" date="2020-04" db="EMBL/GenBank/DDBJ databases">
        <title>Genome sequencing and assembly of multiple isolates from the Colletotrichum gloeosporioides species complex.</title>
        <authorList>
            <person name="Gan P."/>
            <person name="Shirasu K."/>
        </authorList>
    </citation>
    <scope>NUCLEOTIDE SEQUENCE [LARGE SCALE GENOMIC DNA]</scope>
    <source>
        <strain evidence="4 5">Nara gc5</strain>
    </source>
</reference>
<reference evidence="4 5" key="2">
    <citation type="submission" date="2012-08" db="EMBL/GenBank/DDBJ databases">
        <authorList>
            <person name="Gan P.H.P."/>
            <person name="Ikeda K."/>
            <person name="Irieda H."/>
            <person name="Narusaka M."/>
            <person name="O'Connell R.J."/>
            <person name="Narusaka Y."/>
            <person name="Takano Y."/>
            <person name="Kubo Y."/>
            <person name="Shirasu K."/>
        </authorList>
    </citation>
    <scope>NUCLEOTIDE SEQUENCE [LARGE SCALE GENOMIC DNA]</scope>
    <source>
        <strain evidence="4 5">Nara gc5</strain>
    </source>
</reference>
<evidence type="ECO:0000313" key="4">
    <source>
        <dbReference type="EMBL" id="KAF4478266.1"/>
    </source>
</evidence>
<feature type="signal peptide" evidence="1">
    <location>
        <begin position="1"/>
        <end position="18"/>
    </location>
</feature>
<dbReference type="EMBL" id="KB020670">
    <property type="protein sequence ID" value="ELA33055.1"/>
    <property type="molecule type" value="Genomic_DNA"/>
</dbReference>
<dbReference type="OrthoDB" id="2796951at2759"/>
<accession>L2G3V4</accession>
<protein>
    <submittedName>
        <fullName evidence="4">Beta-glucuronidase</fullName>
    </submittedName>
    <submittedName>
        <fullName evidence="3">Glycoside hydrolase family 79 protein</fullName>
    </submittedName>
</protein>
<evidence type="ECO:0000313" key="5">
    <source>
        <dbReference type="Proteomes" id="UP000011096"/>
    </source>
</evidence>
<dbReference type="PANTHER" id="PTHR36183:SF2">
    <property type="entry name" value="BETA-GLUCURONIDASE C-TERMINAL DOMAIN-CONTAINING PROTEIN"/>
    <property type="match status" value="1"/>
</dbReference>